<dbReference type="EMBL" id="QTSX02007159">
    <property type="protein sequence ID" value="KAJ9050352.1"/>
    <property type="molecule type" value="Genomic_DNA"/>
</dbReference>
<evidence type="ECO:0000313" key="2">
    <source>
        <dbReference type="Proteomes" id="UP001165960"/>
    </source>
</evidence>
<organism evidence="1 2">
    <name type="scientific">Entomophthora muscae</name>
    <dbReference type="NCBI Taxonomy" id="34485"/>
    <lineage>
        <taxon>Eukaryota</taxon>
        <taxon>Fungi</taxon>
        <taxon>Fungi incertae sedis</taxon>
        <taxon>Zoopagomycota</taxon>
        <taxon>Entomophthoromycotina</taxon>
        <taxon>Entomophthoromycetes</taxon>
        <taxon>Entomophthorales</taxon>
        <taxon>Entomophthoraceae</taxon>
        <taxon>Entomophthora</taxon>
    </lineage>
</organism>
<keyword evidence="1" id="KW-0456">Lyase</keyword>
<proteinExistence type="predicted"/>
<comment type="caution">
    <text evidence="1">The sequence shown here is derived from an EMBL/GenBank/DDBJ whole genome shotgun (WGS) entry which is preliminary data.</text>
</comment>
<evidence type="ECO:0000313" key="1">
    <source>
        <dbReference type="EMBL" id="KAJ9050352.1"/>
    </source>
</evidence>
<dbReference type="EC" id="4.1.1.17" evidence="1"/>
<protein>
    <submittedName>
        <fullName evidence="1">Ornithine decarboxylase</fullName>
        <ecNumber evidence="1">4.1.1.17</ecNumber>
    </submittedName>
</protein>
<accession>A0ACC2RJX7</accession>
<reference evidence="1" key="1">
    <citation type="submission" date="2022-04" db="EMBL/GenBank/DDBJ databases">
        <title>Genome of the entomopathogenic fungus Entomophthora muscae.</title>
        <authorList>
            <person name="Elya C."/>
            <person name="Lovett B.R."/>
            <person name="Lee E."/>
            <person name="Macias A.M."/>
            <person name="Hajek A.E."/>
            <person name="De Bivort B.L."/>
            <person name="Kasson M.T."/>
            <person name="De Fine Licht H.H."/>
            <person name="Stajich J.E."/>
        </authorList>
    </citation>
    <scope>NUCLEOTIDE SEQUENCE</scope>
    <source>
        <strain evidence="1">Berkeley</strain>
    </source>
</reference>
<sequence>MLTILNLVNEHVKQSAIPKRILESGQEEPFFIADLGEVKSLLEQWHKELPSITPFYAVKCNPDPMVVSTLAQGGAGFDCASKAEIELALSLGVPPHSIIFANPCKPETHIRFAKEVGVTRMTFDNSAEISKIAHIFPEAELVLRIATDDSMSSYQLSNKYGVPLEYAKGLLETARDLKINVIGVAFHVGSGCGDANAYHGAIRDAATVLAMATELGFSPSLLDIGGGFNGHNSKSGTFSQFAKVIRDSITLYLQDFPGIEIISEPGRYFVTSAFTLATRVCSKRDIRNNKAMYYINDGIYGSFNCMYFDHYTPVYELLRVSNNALVPVASRDTIPSCVWGPTCDVVDIILEDIPLPELFIGDWFIFENMGAYTNSSSTRFNGFSPPDVYYIKE</sequence>
<keyword evidence="2" id="KW-1185">Reference proteome</keyword>
<dbReference type="Proteomes" id="UP001165960">
    <property type="component" value="Unassembled WGS sequence"/>
</dbReference>
<name>A0ACC2RJX7_9FUNG</name>
<gene>
    <name evidence="1" type="primary">SPE1_6</name>
    <name evidence="1" type="ORF">DSO57_1015177</name>
</gene>